<dbReference type="GO" id="GO:0015108">
    <property type="term" value="F:chloride transmembrane transporter activity"/>
    <property type="evidence" value="ECO:0007669"/>
    <property type="project" value="InterPro"/>
</dbReference>
<evidence type="ECO:0000313" key="5">
    <source>
        <dbReference type="EMBL" id="GAM64397.1"/>
    </source>
</evidence>
<organism evidence="5 6">
    <name type="scientific">Vibrio ishigakensis</name>
    <dbReference type="NCBI Taxonomy" id="1481914"/>
    <lineage>
        <taxon>Bacteria</taxon>
        <taxon>Pseudomonadati</taxon>
        <taxon>Pseudomonadota</taxon>
        <taxon>Gammaproteobacteria</taxon>
        <taxon>Vibrionales</taxon>
        <taxon>Vibrionaceae</taxon>
        <taxon>Vibrio</taxon>
    </lineage>
</organism>
<evidence type="ECO:0000256" key="2">
    <source>
        <dbReference type="ARBA" id="ARBA00022692"/>
    </source>
</evidence>
<sequence length="82" mass="8709">MTILALLFFGRVITTLICFGSGAPGGIFAPMLALGTLFGYTFGVISQQYFPIPGVEPGMLLSQVWALCSPPPLELPSQASCW</sequence>
<comment type="subcellular location">
    <subcellularLocation>
        <location evidence="1">Membrane</location>
        <topology evidence="1">Multi-pass membrane protein</topology>
    </subcellularLocation>
</comment>
<dbReference type="Pfam" id="PF00654">
    <property type="entry name" value="Voltage_CLC"/>
    <property type="match status" value="1"/>
</dbReference>
<reference evidence="5 6" key="2">
    <citation type="submission" date="2015-01" db="EMBL/GenBank/DDBJ databases">
        <authorList>
            <consortium name="NBRP consortium"/>
            <person name="Sawabe T."/>
            <person name="Meirelles P."/>
            <person name="Feng G."/>
            <person name="Sayaka M."/>
            <person name="Hattori M."/>
            <person name="Ohkuma M."/>
        </authorList>
    </citation>
    <scope>NUCLEOTIDE SEQUENCE [LARGE SCALE GENOMIC DNA]</scope>
    <source>
        <strain evidence="5 6">JCM19232</strain>
    </source>
</reference>
<dbReference type="SUPFAM" id="SSF81340">
    <property type="entry name" value="Clc chloride channel"/>
    <property type="match status" value="1"/>
</dbReference>
<dbReference type="AlphaFoldDB" id="A0A0B8PIF5"/>
<keyword evidence="3" id="KW-1133">Transmembrane helix</keyword>
<proteinExistence type="predicted"/>
<keyword evidence="2" id="KW-0812">Transmembrane</keyword>
<reference evidence="5 6" key="1">
    <citation type="submission" date="2015-01" db="EMBL/GenBank/DDBJ databases">
        <title>Vibrio sp. C5 JCM 19232 whole genome shotgun sequence.</title>
        <authorList>
            <person name="Sawabe T."/>
            <person name="Meirelles P."/>
            <person name="Feng G."/>
            <person name="Sayaka M."/>
            <person name="Hattori M."/>
            <person name="Ohkuma M."/>
        </authorList>
    </citation>
    <scope>NUCLEOTIDE SEQUENCE [LARGE SCALE GENOMIC DNA]</scope>
    <source>
        <strain evidence="5 6">JCM19232</strain>
    </source>
</reference>
<evidence type="ECO:0000256" key="3">
    <source>
        <dbReference type="ARBA" id="ARBA00022989"/>
    </source>
</evidence>
<accession>A0A0B8PIF5</accession>
<name>A0A0B8PIF5_9VIBR</name>
<protein>
    <submittedName>
        <fullName evidence="5">H(+)/Cl(-) exchange transporter clcA</fullName>
    </submittedName>
</protein>
<keyword evidence="4" id="KW-0472">Membrane</keyword>
<dbReference type="Gene3D" id="1.10.3080.10">
    <property type="entry name" value="Clc chloride channel"/>
    <property type="match status" value="1"/>
</dbReference>
<dbReference type="EMBL" id="BBSA01000012">
    <property type="protein sequence ID" value="GAM64397.1"/>
    <property type="molecule type" value="Genomic_DNA"/>
</dbReference>
<gene>
    <name evidence="5" type="ORF">JCM19232_1067</name>
</gene>
<evidence type="ECO:0000256" key="4">
    <source>
        <dbReference type="ARBA" id="ARBA00023136"/>
    </source>
</evidence>
<comment type="caution">
    <text evidence="5">The sequence shown here is derived from an EMBL/GenBank/DDBJ whole genome shotgun (WGS) entry which is preliminary data.</text>
</comment>
<evidence type="ECO:0000313" key="6">
    <source>
        <dbReference type="Proteomes" id="UP000031670"/>
    </source>
</evidence>
<dbReference type="GO" id="GO:0016020">
    <property type="term" value="C:membrane"/>
    <property type="evidence" value="ECO:0007669"/>
    <property type="project" value="UniProtKB-SubCell"/>
</dbReference>
<evidence type="ECO:0000256" key="1">
    <source>
        <dbReference type="ARBA" id="ARBA00004141"/>
    </source>
</evidence>
<dbReference type="InterPro" id="IPR014743">
    <property type="entry name" value="Cl-channel_core"/>
</dbReference>
<dbReference type="InterPro" id="IPR001807">
    <property type="entry name" value="ClC"/>
</dbReference>
<dbReference type="Proteomes" id="UP000031670">
    <property type="component" value="Unassembled WGS sequence"/>
</dbReference>